<evidence type="ECO:0000256" key="1">
    <source>
        <dbReference type="SAM" id="MobiDB-lite"/>
    </source>
</evidence>
<organism evidence="2 3">
    <name type="scientific">Gluconobacter oxydans (strain 621H)</name>
    <name type="common">Gluconobacter suboxydans</name>
    <dbReference type="NCBI Taxonomy" id="290633"/>
    <lineage>
        <taxon>Bacteria</taxon>
        <taxon>Pseudomonadati</taxon>
        <taxon>Pseudomonadota</taxon>
        <taxon>Alphaproteobacteria</taxon>
        <taxon>Acetobacterales</taxon>
        <taxon>Acetobacteraceae</taxon>
        <taxon>Gluconobacter</taxon>
    </lineage>
</organism>
<gene>
    <name evidence="2" type="ordered locus">GOX2465</name>
</gene>
<dbReference type="eggNOG" id="COG3756">
    <property type="taxonomic scope" value="Bacteria"/>
</dbReference>
<accession>Q5FN51</accession>
<feature type="region of interest" description="Disordered" evidence="1">
    <location>
        <begin position="260"/>
        <end position="281"/>
    </location>
</feature>
<feature type="compositionally biased region" description="Basic and acidic residues" evidence="1">
    <location>
        <begin position="156"/>
        <end position="169"/>
    </location>
</feature>
<keyword evidence="3" id="KW-1185">Reference proteome</keyword>
<dbReference type="AlphaFoldDB" id="Q5FN51"/>
<evidence type="ECO:0000313" key="3">
    <source>
        <dbReference type="Proteomes" id="UP000006375"/>
    </source>
</evidence>
<feature type="region of interest" description="Disordered" evidence="1">
    <location>
        <begin position="118"/>
        <end position="169"/>
    </location>
</feature>
<proteinExistence type="predicted"/>
<protein>
    <submittedName>
        <fullName evidence="2">Putative phage-related protein</fullName>
    </submittedName>
</protein>
<feature type="compositionally biased region" description="Basic and acidic residues" evidence="1">
    <location>
        <begin position="181"/>
        <end position="197"/>
    </location>
</feature>
<dbReference type="STRING" id="290633.GOX2465"/>
<name>Q5FN51_GLUOX</name>
<dbReference type="HOGENOM" id="CLU_933044_0_0_5"/>
<dbReference type="EMBL" id="CP000009">
    <property type="protein sequence ID" value="AAW62196.1"/>
    <property type="molecule type" value="Genomic_DNA"/>
</dbReference>
<evidence type="ECO:0000313" key="2">
    <source>
        <dbReference type="EMBL" id="AAW62196.1"/>
    </source>
</evidence>
<dbReference type="KEGG" id="gox:GOX2465"/>
<sequence>MARIRSVHPGLWTDETFVGLPAMARLFLIGLWNEADDNGVFQWKPLTLKMRILPGDNADASELLAIMEEVGVVMRYEAEGASYGAVRNFRRFQRPERPKPVHPITDEVEQFVALPSNSHTCSKKKHGAVGGQATNGRNSVNHPEPNEQPSLDDNSVSEHRQNIESHGPMEEGIGKVIHSSLRSECERAPKPKSETPKRGTRLPADWQPSPELADFARQNGVDPVATAEIFRDHWRGVSGDKGCKADWDATWRNWVRREQGFSGNRPIRSGPSNRPKTAADRADEHAAYMLEKYAGGAR</sequence>
<feature type="compositionally biased region" description="Polar residues" evidence="1">
    <location>
        <begin position="132"/>
        <end position="154"/>
    </location>
</feature>
<dbReference type="RefSeq" id="WP_011253964.1">
    <property type="nucleotide sequence ID" value="NC_006677.1"/>
</dbReference>
<reference evidence="2 3" key="1">
    <citation type="journal article" date="2005" name="Nat. Biotechnol.">
        <title>Complete genome sequence of the acetic acid bacterium Gluconobacter oxydans.</title>
        <authorList>
            <person name="Prust C."/>
            <person name="Hoffmeister M."/>
            <person name="Liesegang H."/>
            <person name="Wiezer A."/>
            <person name="Fricke W.F."/>
            <person name="Ehrenreich A."/>
            <person name="Gottschalk G."/>
            <person name="Deppenmeier U."/>
        </authorList>
    </citation>
    <scope>NUCLEOTIDE SEQUENCE [LARGE SCALE GENOMIC DNA]</scope>
    <source>
        <strain evidence="2 3">621H</strain>
    </source>
</reference>
<dbReference type="eggNOG" id="COG3935">
    <property type="taxonomic scope" value="Bacteria"/>
</dbReference>
<feature type="region of interest" description="Disordered" evidence="1">
    <location>
        <begin position="181"/>
        <end position="208"/>
    </location>
</feature>
<dbReference type="Proteomes" id="UP000006375">
    <property type="component" value="Chromosome"/>
</dbReference>